<dbReference type="Gene3D" id="2.60.120.200">
    <property type="match status" value="1"/>
</dbReference>
<dbReference type="SUPFAM" id="SSF49785">
    <property type="entry name" value="Galactose-binding domain-like"/>
    <property type="match status" value="1"/>
</dbReference>
<evidence type="ECO:0000259" key="5">
    <source>
        <dbReference type="PROSITE" id="PS51175"/>
    </source>
</evidence>
<organism evidence="7 8">
    <name type="scientific">Paractinoplanes toevensis</name>
    <dbReference type="NCBI Taxonomy" id="571911"/>
    <lineage>
        <taxon>Bacteria</taxon>
        <taxon>Bacillati</taxon>
        <taxon>Actinomycetota</taxon>
        <taxon>Actinomycetes</taxon>
        <taxon>Micromonosporales</taxon>
        <taxon>Micromonosporaceae</taxon>
        <taxon>Paractinoplanes</taxon>
    </lineage>
</organism>
<dbReference type="Gene3D" id="2.60.120.260">
    <property type="entry name" value="Galactose-binding domain-like"/>
    <property type="match status" value="1"/>
</dbReference>
<dbReference type="InterPro" id="IPR050546">
    <property type="entry name" value="Glycosyl_Hydrlase_16"/>
</dbReference>
<reference evidence="7 8" key="1">
    <citation type="submission" date="2021-03" db="EMBL/GenBank/DDBJ databases">
        <title>Whole genome shotgun sequence of Actinoplanes toevensis NBRC 105298.</title>
        <authorList>
            <person name="Komaki H."/>
            <person name="Tamura T."/>
        </authorList>
    </citation>
    <scope>NUCLEOTIDE SEQUENCE [LARGE SCALE GENOMIC DNA]</scope>
    <source>
        <strain evidence="7 8">NBRC 105298</strain>
    </source>
</reference>
<feature type="region of interest" description="Disordered" evidence="3">
    <location>
        <begin position="312"/>
        <end position="342"/>
    </location>
</feature>
<gene>
    <name evidence="7" type="ORF">Ato02nite_032140</name>
</gene>
<evidence type="ECO:0000256" key="3">
    <source>
        <dbReference type="SAM" id="MobiDB-lite"/>
    </source>
</evidence>
<dbReference type="GO" id="GO:0005975">
    <property type="term" value="P:carbohydrate metabolic process"/>
    <property type="evidence" value="ECO:0007669"/>
    <property type="project" value="InterPro"/>
</dbReference>
<dbReference type="Pfam" id="PF03422">
    <property type="entry name" value="CBM_6"/>
    <property type="match status" value="1"/>
</dbReference>
<sequence>MEARPRKRLRGVLAVTTVAAAVAATAVFTMDANAAVPAAPAGMTTVFSDDFTGAAGTGLNRSNWLYDIGTGYPGGAANWGTGEVERMTDSTSNVYQDGGGNLVIKPIRDSAGNWTSGRVETQRTDFAAPAGGKVRIEARLQQPNVSGAAAAGYWPAFWALGAAARPVGATNWPSIGEWDIMEDINGRSSVFGALHCGTNPGGPCNETTGIGSGERACSGCQTGMHTYALEYDRSTSPEQLRWYLDGNNYFTINSSQLDATTWNNATHHGFFVIFNVAIGGGFPAAFGGGPTAATQSGVPMIVDYVAVYQSSGGTTTTPPTTTPPTTTPPTTSPTTTPPTGSTRDAFAKIEAESFNASAGVQTETCSEGGQNVSYVANGDWLQFNNVNFGSGGVKDFVARVASGAGSGVSGLVEVRLDNRSNAPIGSFALGNTGGWQTWTSIPGNVSGVTGTHTVYLTFTSGQPADFVNVNWIQFRK</sequence>
<feature type="domain" description="GH16" evidence="6">
    <location>
        <begin position="29"/>
        <end position="313"/>
    </location>
</feature>
<name>A0A919TC60_9ACTN</name>
<dbReference type="CDD" id="cd02182">
    <property type="entry name" value="GH16_Strep_laminarinase_like"/>
    <property type="match status" value="1"/>
</dbReference>
<dbReference type="GO" id="GO:0004553">
    <property type="term" value="F:hydrolase activity, hydrolyzing O-glycosyl compounds"/>
    <property type="evidence" value="ECO:0007669"/>
    <property type="project" value="InterPro"/>
</dbReference>
<feature type="compositionally biased region" description="Low complexity" evidence="3">
    <location>
        <begin position="332"/>
        <end position="342"/>
    </location>
</feature>
<dbReference type="PANTHER" id="PTHR10963">
    <property type="entry name" value="GLYCOSYL HYDROLASE-RELATED"/>
    <property type="match status" value="1"/>
</dbReference>
<dbReference type="SMART" id="SM00606">
    <property type="entry name" value="CBD_IV"/>
    <property type="match status" value="1"/>
</dbReference>
<dbReference type="PANTHER" id="PTHR10963:SF55">
    <property type="entry name" value="GLYCOSIDE HYDROLASE FAMILY 16 PROTEIN"/>
    <property type="match status" value="1"/>
</dbReference>
<dbReference type="InterPro" id="IPR008979">
    <property type="entry name" value="Galactose-bd-like_sf"/>
</dbReference>
<keyword evidence="2 4" id="KW-0732">Signal</keyword>
<dbReference type="InterPro" id="IPR006584">
    <property type="entry name" value="Cellulose-bd_IV"/>
</dbReference>
<evidence type="ECO:0000256" key="1">
    <source>
        <dbReference type="ARBA" id="ARBA00006865"/>
    </source>
</evidence>
<dbReference type="CDD" id="cd04084">
    <property type="entry name" value="CBM6_xylanase-like"/>
    <property type="match status" value="1"/>
</dbReference>
<evidence type="ECO:0000313" key="7">
    <source>
        <dbReference type="EMBL" id="GIM91421.1"/>
    </source>
</evidence>
<dbReference type="InterPro" id="IPR000757">
    <property type="entry name" value="Beta-glucanase-like"/>
</dbReference>
<feature type="domain" description="CBM6" evidence="5">
    <location>
        <begin position="347"/>
        <end position="475"/>
    </location>
</feature>
<comment type="caution">
    <text evidence="7">The sequence shown here is derived from an EMBL/GenBank/DDBJ whole genome shotgun (WGS) entry which is preliminary data.</text>
</comment>
<dbReference type="GO" id="GO:0030246">
    <property type="term" value="F:carbohydrate binding"/>
    <property type="evidence" value="ECO:0007669"/>
    <property type="project" value="InterPro"/>
</dbReference>
<comment type="similarity">
    <text evidence="1">Belongs to the glycosyl hydrolase 16 family.</text>
</comment>
<feature type="compositionally biased region" description="Pro residues" evidence="3">
    <location>
        <begin position="320"/>
        <end position="331"/>
    </location>
</feature>
<evidence type="ECO:0000256" key="2">
    <source>
        <dbReference type="ARBA" id="ARBA00022729"/>
    </source>
</evidence>
<feature type="signal peptide" evidence="4">
    <location>
        <begin position="1"/>
        <end position="34"/>
    </location>
</feature>
<protein>
    <submittedName>
        <fullName evidence="7">Endo-1,3-beta-glucanase</fullName>
    </submittedName>
</protein>
<accession>A0A919TC60</accession>
<dbReference type="Proteomes" id="UP000677082">
    <property type="component" value="Unassembled WGS sequence"/>
</dbReference>
<dbReference type="PROSITE" id="PS51175">
    <property type="entry name" value="CBM6"/>
    <property type="match status" value="1"/>
</dbReference>
<dbReference type="SUPFAM" id="SSF49899">
    <property type="entry name" value="Concanavalin A-like lectins/glucanases"/>
    <property type="match status" value="1"/>
</dbReference>
<feature type="chain" id="PRO_5036759323" evidence="4">
    <location>
        <begin position="35"/>
        <end position="476"/>
    </location>
</feature>
<proteinExistence type="inferred from homology"/>
<dbReference type="EMBL" id="BOQN01000048">
    <property type="protein sequence ID" value="GIM91421.1"/>
    <property type="molecule type" value="Genomic_DNA"/>
</dbReference>
<dbReference type="InterPro" id="IPR013320">
    <property type="entry name" value="ConA-like_dom_sf"/>
</dbReference>
<dbReference type="InterPro" id="IPR005084">
    <property type="entry name" value="CBM6"/>
</dbReference>
<evidence type="ECO:0000313" key="8">
    <source>
        <dbReference type="Proteomes" id="UP000677082"/>
    </source>
</evidence>
<dbReference type="PROSITE" id="PS51762">
    <property type="entry name" value="GH16_2"/>
    <property type="match status" value="1"/>
</dbReference>
<keyword evidence="8" id="KW-1185">Reference proteome</keyword>
<dbReference type="AlphaFoldDB" id="A0A919TC60"/>
<evidence type="ECO:0000259" key="6">
    <source>
        <dbReference type="PROSITE" id="PS51762"/>
    </source>
</evidence>
<evidence type="ECO:0000256" key="4">
    <source>
        <dbReference type="SAM" id="SignalP"/>
    </source>
</evidence>